<accession>A0A4C1TC01</accession>
<sequence>MSHEGTNLFCFPKQLSDEIEKKTYLYALHMEIRAPTDKVLHSKGVRALPRHSGAREVSSTPARPLLHTHFNFERTSPLCTLALPTEASERTSLSAVGRRCGLRKGRQNKISYLSVSIFG</sequence>
<dbReference type="Proteomes" id="UP000299102">
    <property type="component" value="Unassembled WGS sequence"/>
</dbReference>
<organism evidence="1 2">
    <name type="scientific">Eumeta variegata</name>
    <name type="common">Bagworm moth</name>
    <name type="synonym">Eumeta japonica</name>
    <dbReference type="NCBI Taxonomy" id="151549"/>
    <lineage>
        <taxon>Eukaryota</taxon>
        <taxon>Metazoa</taxon>
        <taxon>Ecdysozoa</taxon>
        <taxon>Arthropoda</taxon>
        <taxon>Hexapoda</taxon>
        <taxon>Insecta</taxon>
        <taxon>Pterygota</taxon>
        <taxon>Neoptera</taxon>
        <taxon>Endopterygota</taxon>
        <taxon>Lepidoptera</taxon>
        <taxon>Glossata</taxon>
        <taxon>Ditrysia</taxon>
        <taxon>Tineoidea</taxon>
        <taxon>Psychidae</taxon>
        <taxon>Oiketicinae</taxon>
        <taxon>Eumeta</taxon>
    </lineage>
</organism>
<evidence type="ECO:0000313" key="2">
    <source>
        <dbReference type="Proteomes" id="UP000299102"/>
    </source>
</evidence>
<evidence type="ECO:0000313" key="1">
    <source>
        <dbReference type="EMBL" id="GBP12049.1"/>
    </source>
</evidence>
<comment type="caution">
    <text evidence="1">The sequence shown here is derived from an EMBL/GenBank/DDBJ whole genome shotgun (WGS) entry which is preliminary data.</text>
</comment>
<protein>
    <submittedName>
        <fullName evidence="1">Uncharacterized protein</fullName>
    </submittedName>
</protein>
<gene>
    <name evidence="1" type="ORF">EVAR_5884_1</name>
</gene>
<dbReference type="AlphaFoldDB" id="A0A4C1TC01"/>
<reference evidence="1 2" key="1">
    <citation type="journal article" date="2019" name="Commun. Biol.">
        <title>The bagworm genome reveals a unique fibroin gene that provides high tensile strength.</title>
        <authorList>
            <person name="Kono N."/>
            <person name="Nakamura H."/>
            <person name="Ohtoshi R."/>
            <person name="Tomita M."/>
            <person name="Numata K."/>
            <person name="Arakawa K."/>
        </authorList>
    </citation>
    <scope>NUCLEOTIDE SEQUENCE [LARGE SCALE GENOMIC DNA]</scope>
</reference>
<proteinExistence type="predicted"/>
<dbReference type="EMBL" id="BGZK01000049">
    <property type="protein sequence ID" value="GBP12049.1"/>
    <property type="molecule type" value="Genomic_DNA"/>
</dbReference>
<name>A0A4C1TC01_EUMVA</name>
<keyword evidence="2" id="KW-1185">Reference proteome</keyword>